<accession>A0A9X0ALY4</accession>
<keyword evidence="2" id="KW-1185">Reference proteome</keyword>
<dbReference type="AlphaFoldDB" id="A0A9X0ALY4"/>
<evidence type="ECO:0000313" key="2">
    <source>
        <dbReference type="Proteomes" id="UP001152300"/>
    </source>
</evidence>
<proteinExistence type="predicted"/>
<sequence>MRKVYERSSSALIWLRNDDTAIVEECLSLLIETARISRALLKKYNHPDNIPNPMVENPICADPEKWDLDRELVNLSWLT</sequence>
<reference evidence="1" key="1">
    <citation type="submission" date="2022-11" db="EMBL/GenBank/DDBJ databases">
        <title>Genome Resource of Sclerotinia nivalis Strain SnTB1, a Plant Pathogen Isolated from American Ginseng.</title>
        <authorList>
            <person name="Fan S."/>
        </authorList>
    </citation>
    <scope>NUCLEOTIDE SEQUENCE</scope>
    <source>
        <strain evidence="1">SnTB1</strain>
    </source>
</reference>
<dbReference type="EMBL" id="JAPEIS010000006">
    <property type="protein sequence ID" value="KAJ8065232.1"/>
    <property type="molecule type" value="Genomic_DNA"/>
</dbReference>
<dbReference type="OrthoDB" id="2504919at2759"/>
<protein>
    <submittedName>
        <fullName evidence="1">Uncharacterized protein</fullName>
    </submittedName>
</protein>
<dbReference type="Proteomes" id="UP001152300">
    <property type="component" value="Unassembled WGS sequence"/>
</dbReference>
<comment type="caution">
    <text evidence="1">The sequence shown here is derived from an EMBL/GenBank/DDBJ whole genome shotgun (WGS) entry which is preliminary data.</text>
</comment>
<gene>
    <name evidence="1" type="ORF">OCU04_005937</name>
</gene>
<organism evidence="1 2">
    <name type="scientific">Sclerotinia nivalis</name>
    <dbReference type="NCBI Taxonomy" id="352851"/>
    <lineage>
        <taxon>Eukaryota</taxon>
        <taxon>Fungi</taxon>
        <taxon>Dikarya</taxon>
        <taxon>Ascomycota</taxon>
        <taxon>Pezizomycotina</taxon>
        <taxon>Leotiomycetes</taxon>
        <taxon>Helotiales</taxon>
        <taxon>Sclerotiniaceae</taxon>
        <taxon>Sclerotinia</taxon>
    </lineage>
</organism>
<name>A0A9X0ALY4_9HELO</name>
<evidence type="ECO:0000313" key="1">
    <source>
        <dbReference type="EMBL" id="KAJ8065232.1"/>
    </source>
</evidence>